<dbReference type="InterPro" id="IPR028082">
    <property type="entry name" value="Peripla_BP_I"/>
</dbReference>
<comment type="similarity">
    <text evidence="1">Belongs to the leucine-binding protein family.</text>
</comment>
<dbReference type="PANTHER" id="PTHR30483:SF6">
    <property type="entry name" value="PERIPLASMIC BINDING PROTEIN OF ABC TRANSPORTER FOR NATURAL AMINO ACIDS"/>
    <property type="match status" value="1"/>
</dbReference>
<dbReference type="RefSeq" id="WP_313948656.1">
    <property type="nucleotide sequence ID" value="NZ_CP021056.1"/>
</dbReference>
<keyword evidence="3" id="KW-1133">Transmembrane helix</keyword>
<dbReference type="Gene3D" id="3.40.50.2300">
    <property type="match status" value="2"/>
</dbReference>
<evidence type="ECO:0000313" key="5">
    <source>
        <dbReference type="EMBL" id="QXE25285.1"/>
    </source>
</evidence>
<evidence type="ECO:0000256" key="2">
    <source>
        <dbReference type="ARBA" id="ARBA00022729"/>
    </source>
</evidence>
<protein>
    <submittedName>
        <fullName evidence="5">Extracellular ligand-binding receptor</fullName>
    </submittedName>
</protein>
<dbReference type="InterPro" id="IPR028081">
    <property type="entry name" value="Leu-bd"/>
</dbReference>
<reference evidence="5" key="1">
    <citation type="submission" date="2017-04" db="EMBL/GenBank/DDBJ databases">
        <title>Genome deletions in a multicellular cyanobacterial endosymbiont for morphological adaptation in marine diatoms.</title>
        <authorList>
            <person name="Wang Y."/>
            <person name="Gao H."/>
            <person name="Li R."/>
            <person name="Xu X."/>
        </authorList>
    </citation>
    <scope>NUCLEOTIDE SEQUENCE</scope>
    <source>
        <strain evidence="5">FACHB 800</strain>
    </source>
</reference>
<evidence type="ECO:0000313" key="6">
    <source>
        <dbReference type="Proteomes" id="UP000683511"/>
    </source>
</evidence>
<name>A0A975TAT5_9NOST</name>
<dbReference type="SUPFAM" id="SSF53822">
    <property type="entry name" value="Periplasmic binding protein-like I"/>
    <property type="match status" value="1"/>
</dbReference>
<evidence type="ECO:0000259" key="4">
    <source>
        <dbReference type="Pfam" id="PF13458"/>
    </source>
</evidence>
<gene>
    <name evidence="5" type="ORF">B6N60_03999</name>
</gene>
<dbReference type="KEGG" id="rsin:B6N60_03999"/>
<dbReference type="Pfam" id="PF13458">
    <property type="entry name" value="Peripla_BP_6"/>
    <property type="match status" value="1"/>
</dbReference>
<feature type="domain" description="Leucine-binding protein" evidence="4">
    <location>
        <begin position="165"/>
        <end position="476"/>
    </location>
</feature>
<keyword evidence="3" id="KW-0812">Transmembrane</keyword>
<feature type="transmembrane region" description="Helical" evidence="3">
    <location>
        <begin position="38"/>
        <end position="62"/>
    </location>
</feature>
<sequence>MTTTEVIQVALSSSSLIWNFSWLMLNSLFSMSQKEIKVLVLSLLITTSIASGVVWLVTNYFLDELLTIIQLTHPQDSQITALISFGERILTPGEVAPAKKDGVKAMGGKKFAQAIAHLNVARNLNRNDPETLMYLNNARIGAKTSYTIVASVPIGTNPNAALEILRGIAQAQNEINTIGGIKGVQLRVGIADDQDHPLLTQKIATQLVANPSVLGVVGPYSSDVTLAAGQVYTAGELVAITPTSTSWKITNFSPYIFRTVPSDVISARTLVSYMMTTLQKKNAVVFFNSQSNYSQSLKSEFVSSVVQEGGQISGEFDLSQPGFSPGKTLSQAIKQGSQVLMLAPSPDTLDRTLQLVQVNQQRLSLLAGDNVYNLKTLEVGRQQALGMVVAVPWHIHSRSQSSFSQNSRQLWGADVSWRTATSYDATVALITALKTNPTRLGIQQALSSPSFTADGAVGQIKFLKSGDRQAPVQLVKIIRGNRSGTGYDFEPI</sequence>
<keyword evidence="2" id="KW-0732">Signal</keyword>
<keyword evidence="5" id="KW-0675">Receptor</keyword>
<proteinExistence type="inferred from homology"/>
<evidence type="ECO:0000256" key="1">
    <source>
        <dbReference type="ARBA" id="ARBA00010062"/>
    </source>
</evidence>
<dbReference type="EMBL" id="CP021056">
    <property type="protein sequence ID" value="QXE25285.1"/>
    <property type="molecule type" value="Genomic_DNA"/>
</dbReference>
<dbReference type="PANTHER" id="PTHR30483">
    <property type="entry name" value="LEUCINE-SPECIFIC-BINDING PROTEIN"/>
    <property type="match status" value="1"/>
</dbReference>
<accession>A0A975TAT5</accession>
<keyword evidence="3" id="KW-0472">Membrane</keyword>
<dbReference type="CDD" id="cd06268">
    <property type="entry name" value="PBP1_ABC_transporter_LIVBP-like"/>
    <property type="match status" value="1"/>
</dbReference>
<dbReference type="InterPro" id="IPR051010">
    <property type="entry name" value="BCAA_transport"/>
</dbReference>
<dbReference type="AlphaFoldDB" id="A0A975TAT5"/>
<dbReference type="Proteomes" id="UP000683511">
    <property type="component" value="Chromosome"/>
</dbReference>
<keyword evidence="6" id="KW-1185">Reference proteome</keyword>
<organism evidence="5 6">
    <name type="scientific">Richelia sinica FACHB-800</name>
    <dbReference type="NCBI Taxonomy" id="1357546"/>
    <lineage>
        <taxon>Bacteria</taxon>
        <taxon>Bacillati</taxon>
        <taxon>Cyanobacteriota</taxon>
        <taxon>Cyanophyceae</taxon>
        <taxon>Nostocales</taxon>
        <taxon>Nostocaceae</taxon>
        <taxon>Richelia</taxon>
    </lineage>
</organism>
<evidence type="ECO:0000256" key="3">
    <source>
        <dbReference type="SAM" id="Phobius"/>
    </source>
</evidence>